<dbReference type="EMBL" id="SOAW01000001">
    <property type="protein sequence ID" value="TDT32622.1"/>
    <property type="molecule type" value="Genomic_DNA"/>
</dbReference>
<proteinExistence type="predicted"/>
<keyword evidence="1" id="KW-0812">Transmembrane</keyword>
<keyword evidence="1" id="KW-1133">Transmembrane helix</keyword>
<accession>A0A4R7J5J3</accession>
<evidence type="ECO:0008006" key="4">
    <source>
        <dbReference type="Google" id="ProtNLM"/>
    </source>
</evidence>
<dbReference type="AlphaFoldDB" id="A0A4R7J5J3"/>
<organism evidence="2 3">
    <name type="scientific">Naumannella halotolerans</name>
    <dbReference type="NCBI Taxonomy" id="993414"/>
    <lineage>
        <taxon>Bacteria</taxon>
        <taxon>Bacillati</taxon>
        <taxon>Actinomycetota</taxon>
        <taxon>Actinomycetes</taxon>
        <taxon>Propionibacteriales</taxon>
        <taxon>Propionibacteriaceae</taxon>
        <taxon>Naumannella</taxon>
    </lineage>
</organism>
<protein>
    <recommendedName>
        <fullName evidence="4">Dolichyl-phosphate-mannose-protein mannosyltransferase</fullName>
    </recommendedName>
</protein>
<feature type="transmembrane region" description="Helical" evidence="1">
    <location>
        <begin position="188"/>
        <end position="214"/>
    </location>
</feature>
<evidence type="ECO:0000313" key="3">
    <source>
        <dbReference type="Proteomes" id="UP000295371"/>
    </source>
</evidence>
<dbReference type="RefSeq" id="WP_133753239.1">
    <property type="nucleotide sequence ID" value="NZ_CP171129.1"/>
</dbReference>
<feature type="transmembrane region" description="Helical" evidence="1">
    <location>
        <begin position="158"/>
        <end position="176"/>
    </location>
</feature>
<dbReference type="Proteomes" id="UP000295371">
    <property type="component" value="Unassembled WGS sequence"/>
</dbReference>
<reference evidence="2 3" key="1">
    <citation type="submission" date="2019-03" db="EMBL/GenBank/DDBJ databases">
        <title>Genomic Encyclopedia of Archaeal and Bacterial Type Strains, Phase II (KMG-II): from individual species to whole genera.</title>
        <authorList>
            <person name="Goeker M."/>
        </authorList>
    </citation>
    <scope>NUCLEOTIDE SEQUENCE [LARGE SCALE GENOMIC DNA]</scope>
    <source>
        <strain evidence="2 3">DSM 24323</strain>
    </source>
</reference>
<evidence type="ECO:0000256" key="1">
    <source>
        <dbReference type="SAM" id="Phobius"/>
    </source>
</evidence>
<sequence>MALSSTARPIRIDGDDARRVTLWPTHPVSRWLVRLAYAAPFLVLAVLLGDTSGAPFATPNATLAQQVRLIDPNETGVVAINSLYPPLTTITARLLLLLPFGTTSLSVAGALIAGVAAHRLVETMWRRRFAWYQTAAFSLALIGTPLFGYLVTTDYGQTLCLTLFALGMADLVRFTALANTQAGFRAGLYFAGAALSSTMGIVYVLIAAAIVPLIKPSWRARGARWANLLVVTFPALGCFAAAALLQAAFAGTVLAILPSGFSLDADRLQTLATTFSSVQGLLILAPVAVGMLGTVLLRRPAAMVIMILLLLAVLTAYGLTLLPLGSVGVIFMLILVVLLSITPGGVRRWQRVTLSLLALSLLGIGWADALGRNNVLLWMERLAG</sequence>
<feature type="transmembrane region" description="Helical" evidence="1">
    <location>
        <begin position="353"/>
        <end position="371"/>
    </location>
</feature>
<gene>
    <name evidence="2" type="ORF">CLV29_0203</name>
</gene>
<keyword evidence="3" id="KW-1185">Reference proteome</keyword>
<comment type="caution">
    <text evidence="2">The sequence shown here is derived from an EMBL/GenBank/DDBJ whole genome shotgun (WGS) entry which is preliminary data.</text>
</comment>
<feature type="transmembrane region" description="Helical" evidence="1">
    <location>
        <begin position="94"/>
        <end position="117"/>
    </location>
</feature>
<feature type="transmembrane region" description="Helical" evidence="1">
    <location>
        <begin position="129"/>
        <end position="151"/>
    </location>
</feature>
<keyword evidence="1" id="KW-0472">Membrane</keyword>
<evidence type="ECO:0000313" key="2">
    <source>
        <dbReference type="EMBL" id="TDT32622.1"/>
    </source>
</evidence>
<feature type="transmembrane region" description="Helical" evidence="1">
    <location>
        <begin position="226"/>
        <end position="257"/>
    </location>
</feature>
<feature type="transmembrane region" description="Helical" evidence="1">
    <location>
        <begin position="304"/>
        <end position="322"/>
    </location>
</feature>
<name>A0A4R7J5J3_9ACTN</name>
<dbReference type="OrthoDB" id="5015959at2"/>
<feature type="transmembrane region" description="Helical" evidence="1">
    <location>
        <begin position="277"/>
        <end position="297"/>
    </location>
</feature>
<feature type="transmembrane region" description="Helical" evidence="1">
    <location>
        <begin position="328"/>
        <end position="346"/>
    </location>
</feature>